<keyword evidence="3" id="KW-1185">Reference proteome</keyword>
<evidence type="ECO:0000313" key="3">
    <source>
        <dbReference type="Proteomes" id="UP000053593"/>
    </source>
</evidence>
<dbReference type="HOGENOM" id="CLU_067148_0_0_1"/>
<name>A0A0D0ALR5_9AGAR</name>
<gene>
    <name evidence="2" type="ORF">GYMLUDRAFT_252282</name>
</gene>
<sequence length="320" mass="36635">MSKATPKQAHMAGPKEETKHSRYYANHRLERQAQSRKYKRKRAAELRASGGPWETESSATKRQLPSVGTEDYRNAVRMCQEYMTLRNNIDDWLNRAVPQFPVMLSDLRPQFATHLLSGASLASELHGFVDRYISHLPALDNLDIWRFFKGVCSMQQALGNGRAKLVFELAPHMEIPQPNWGSSTLWVPRGSSIPTDTIYDRLLDLRTRSNRLRKISQKMQRYDGNLIWRYEEVERCIQSARCLYTEWYTMLDDLEGDPTDSDLLMFLKEVANRVATESPTESPTGSPTVVATGLPFCSQLVVPPLSNRILTESRALTYPH</sequence>
<reference evidence="2 3" key="1">
    <citation type="submission" date="2014-04" db="EMBL/GenBank/DDBJ databases">
        <title>Evolutionary Origins and Diversification of the Mycorrhizal Mutualists.</title>
        <authorList>
            <consortium name="DOE Joint Genome Institute"/>
            <consortium name="Mycorrhizal Genomics Consortium"/>
            <person name="Kohler A."/>
            <person name="Kuo A."/>
            <person name="Nagy L.G."/>
            <person name="Floudas D."/>
            <person name="Copeland A."/>
            <person name="Barry K.W."/>
            <person name="Cichocki N."/>
            <person name="Veneault-Fourrey C."/>
            <person name="LaButti K."/>
            <person name="Lindquist E.A."/>
            <person name="Lipzen A."/>
            <person name="Lundell T."/>
            <person name="Morin E."/>
            <person name="Murat C."/>
            <person name="Riley R."/>
            <person name="Ohm R."/>
            <person name="Sun H."/>
            <person name="Tunlid A."/>
            <person name="Henrissat B."/>
            <person name="Grigoriev I.V."/>
            <person name="Hibbett D.S."/>
            <person name="Martin F."/>
        </authorList>
    </citation>
    <scope>NUCLEOTIDE SEQUENCE [LARGE SCALE GENOMIC DNA]</scope>
    <source>
        <strain evidence="2 3">FD-317 M1</strain>
    </source>
</reference>
<protein>
    <submittedName>
        <fullName evidence="2">Uncharacterized protein</fullName>
    </submittedName>
</protein>
<dbReference type="Proteomes" id="UP000053593">
    <property type="component" value="Unassembled WGS sequence"/>
</dbReference>
<organism evidence="2 3">
    <name type="scientific">Collybiopsis luxurians FD-317 M1</name>
    <dbReference type="NCBI Taxonomy" id="944289"/>
    <lineage>
        <taxon>Eukaryota</taxon>
        <taxon>Fungi</taxon>
        <taxon>Dikarya</taxon>
        <taxon>Basidiomycota</taxon>
        <taxon>Agaricomycotina</taxon>
        <taxon>Agaricomycetes</taxon>
        <taxon>Agaricomycetidae</taxon>
        <taxon>Agaricales</taxon>
        <taxon>Marasmiineae</taxon>
        <taxon>Omphalotaceae</taxon>
        <taxon>Collybiopsis</taxon>
        <taxon>Collybiopsis luxurians</taxon>
    </lineage>
</organism>
<dbReference type="AlphaFoldDB" id="A0A0D0ALR5"/>
<evidence type="ECO:0000313" key="2">
    <source>
        <dbReference type="EMBL" id="KIK51175.1"/>
    </source>
</evidence>
<evidence type="ECO:0000256" key="1">
    <source>
        <dbReference type="SAM" id="MobiDB-lite"/>
    </source>
</evidence>
<proteinExistence type="predicted"/>
<feature type="region of interest" description="Disordered" evidence="1">
    <location>
        <begin position="1"/>
        <end position="66"/>
    </location>
</feature>
<dbReference type="EMBL" id="KN834870">
    <property type="protein sequence ID" value="KIK51175.1"/>
    <property type="molecule type" value="Genomic_DNA"/>
</dbReference>
<accession>A0A0D0ALR5</accession>